<evidence type="ECO:0000313" key="2">
    <source>
        <dbReference type="Proteomes" id="UP001416858"/>
    </source>
</evidence>
<keyword evidence="2" id="KW-1185">Reference proteome</keyword>
<sequence>MNSPSEATATVPIPFVITAKLTSAQWTKQHPPCNDAVLSRGHTLTLPRHEGDFILDWRFLIPQWHAGRSFGAM</sequence>
<name>A0ABP9VNJ9_9BACT</name>
<comment type="caution">
    <text evidence="1">The sequence shown here is derived from an EMBL/GenBank/DDBJ whole genome shotgun (WGS) entry which is preliminary data.</text>
</comment>
<protein>
    <submittedName>
        <fullName evidence="1">Uncharacterized protein</fullName>
    </submittedName>
</protein>
<gene>
    <name evidence="1" type="ORF">Rcae01_02192</name>
</gene>
<evidence type="ECO:0000313" key="1">
    <source>
        <dbReference type="EMBL" id="GAA5506739.1"/>
    </source>
</evidence>
<dbReference type="EMBL" id="BAABRO010000004">
    <property type="protein sequence ID" value="GAA5506739.1"/>
    <property type="molecule type" value="Genomic_DNA"/>
</dbReference>
<accession>A0ABP9VNJ9</accession>
<organism evidence="1 2">
    <name type="scientific">Novipirellula caenicola</name>
    <dbReference type="NCBI Taxonomy" id="1536901"/>
    <lineage>
        <taxon>Bacteria</taxon>
        <taxon>Pseudomonadati</taxon>
        <taxon>Planctomycetota</taxon>
        <taxon>Planctomycetia</taxon>
        <taxon>Pirellulales</taxon>
        <taxon>Pirellulaceae</taxon>
        <taxon>Novipirellula</taxon>
    </lineage>
</organism>
<reference evidence="1 2" key="1">
    <citation type="submission" date="2024-02" db="EMBL/GenBank/DDBJ databases">
        <title>Rhodopirellula caenicola NBRC 110016.</title>
        <authorList>
            <person name="Ichikawa N."/>
            <person name="Katano-Makiyama Y."/>
            <person name="Hidaka K."/>
        </authorList>
    </citation>
    <scope>NUCLEOTIDE SEQUENCE [LARGE SCALE GENOMIC DNA]</scope>
    <source>
        <strain evidence="1 2">NBRC 110016</strain>
    </source>
</reference>
<proteinExistence type="predicted"/>
<dbReference type="Proteomes" id="UP001416858">
    <property type="component" value="Unassembled WGS sequence"/>
</dbReference>